<dbReference type="InterPro" id="IPR002293">
    <property type="entry name" value="AA/rel_permease1"/>
</dbReference>
<evidence type="ECO:0000256" key="5">
    <source>
        <dbReference type="SAM" id="MobiDB-lite"/>
    </source>
</evidence>
<evidence type="ECO:0000256" key="2">
    <source>
        <dbReference type="ARBA" id="ARBA00022692"/>
    </source>
</evidence>
<dbReference type="InterPro" id="IPR050598">
    <property type="entry name" value="AminoAcid_Transporter"/>
</dbReference>
<feature type="transmembrane region" description="Helical" evidence="6">
    <location>
        <begin position="331"/>
        <end position="355"/>
    </location>
</feature>
<evidence type="ECO:0000256" key="4">
    <source>
        <dbReference type="ARBA" id="ARBA00023136"/>
    </source>
</evidence>
<keyword evidence="3 6" id="KW-1133">Transmembrane helix</keyword>
<dbReference type="Proteomes" id="UP001304895">
    <property type="component" value="Unassembled WGS sequence"/>
</dbReference>
<dbReference type="GO" id="GO:0016020">
    <property type="term" value="C:membrane"/>
    <property type="evidence" value="ECO:0007669"/>
    <property type="project" value="UniProtKB-SubCell"/>
</dbReference>
<feature type="transmembrane region" description="Helical" evidence="6">
    <location>
        <begin position="50"/>
        <end position="75"/>
    </location>
</feature>
<organism evidence="7 8">
    <name type="scientific">Trichocladium antarcticum</name>
    <dbReference type="NCBI Taxonomy" id="1450529"/>
    <lineage>
        <taxon>Eukaryota</taxon>
        <taxon>Fungi</taxon>
        <taxon>Dikarya</taxon>
        <taxon>Ascomycota</taxon>
        <taxon>Pezizomycotina</taxon>
        <taxon>Sordariomycetes</taxon>
        <taxon>Sordariomycetidae</taxon>
        <taxon>Sordariales</taxon>
        <taxon>Chaetomiaceae</taxon>
        <taxon>Trichocladium</taxon>
    </lineage>
</organism>
<dbReference type="Gene3D" id="1.20.1740.10">
    <property type="entry name" value="Amino acid/polyamine transporter I"/>
    <property type="match status" value="1"/>
</dbReference>
<dbReference type="PANTHER" id="PTHR11785:SF498">
    <property type="entry name" value="HIGH-AFFINITY METHIONINE PERMEASE"/>
    <property type="match status" value="1"/>
</dbReference>
<dbReference type="FunFam" id="1.20.1740.10:FF:000025">
    <property type="entry name" value="High-affinity methionine permease"/>
    <property type="match status" value="1"/>
</dbReference>
<keyword evidence="2 6" id="KW-0812">Transmembrane</keyword>
<feature type="transmembrane region" description="Helical" evidence="6">
    <location>
        <begin position="279"/>
        <end position="302"/>
    </location>
</feature>
<feature type="transmembrane region" description="Helical" evidence="6">
    <location>
        <begin position="409"/>
        <end position="430"/>
    </location>
</feature>
<proteinExistence type="predicted"/>
<keyword evidence="8" id="KW-1185">Reference proteome</keyword>
<comment type="subcellular location">
    <subcellularLocation>
        <location evidence="1">Membrane</location>
        <topology evidence="1">Multi-pass membrane protein</topology>
    </subcellularLocation>
</comment>
<dbReference type="Pfam" id="PF13520">
    <property type="entry name" value="AA_permease_2"/>
    <property type="match status" value="1"/>
</dbReference>
<feature type="transmembrane region" description="Helical" evidence="6">
    <location>
        <begin position="204"/>
        <end position="221"/>
    </location>
</feature>
<feature type="transmembrane region" description="Helical" evidence="6">
    <location>
        <begin position="442"/>
        <end position="464"/>
    </location>
</feature>
<evidence type="ECO:0000313" key="7">
    <source>
        <dbReference type="EMBL" id="KAK4130357.1"/>
    </source>
</evidence>
<feature type="transmembrane region" description="Helical" evidence="6">
    <location>
        <begin position="87"/>
        <end position="108"/>
    </location>
</feature>
<keyword evidence="4 6" id="KW-0472">Membrane</keyword>
<feature type="region of interest" description="Disordered" evidence="5">
    <location>
        <begin position="1"/>
        <end position="25"/>
    </location>
</feature>
<evidence type="ECO:0000256" key="3">
    <source>
        <dbReference type="ARBA" id="ARBA00022989"/>
    </source>
</evidence>
<evidence type="ECO:0000256" key="1">
    <source>
        <dbReference type="ARBA" id="ARBA00004141"/>
    </source>
</evidence>
<name>A0AAN6Z9S6_9PEZI</name>
<dbReference type="EMBL" id="MU853437">
    <property type="protein sequence ID" value="KAK4130357.1"/>
    <property type="molecule type" value="Genomic_DNA"/>
</dbReference>
<feature type="transmembrane region" description="Helical" evidence="6">
    <location>
        <begin position="172"/>
        <end position="192"/>
    </location>
</feature>
<reference evidence="7" key="1">
    <citation type="journal article" date="2023" name="Mol. Phylogenet. Evol.">
        <title>Genome-scale phylogeny and comparative genomics of the fungal order Sordariales.</title>
        <authorList>
            <person name="Hensen N."/>
            <person name="Bonometti L."/>
            <person name="Westerberg I."/>
            <person name="Brannstrom I.O."/>
            <person name="Guillou S."/>
            <person name="Cros-Aarteil S."/>
            <person name="Calhoun S."/>
            <person name="Haridas S."/>
            <person name="Kuo A."/>
            <person name="Mondo S."/>
            <person name="Pangilinan J."/>
            <person name="Riley R."/>
            <person name="LaButti K."/>
            <person name="Andreopoulos B."/>
            <person name="Lipzen A."/>
            <person name="Chen C."/>
            <person name="Yan M."/>
            <person name="Daum C."/>
            <person name="Ng V."/>
            <person name="Clum A."/>
            <person name="Steindorff A."/>
            <person name="Ohm R.A."/>
            <person name="Martin F."/>
            <person name="Silar P."/>
            <person name="Natvig D.O."/>
            <person name="Lalanne C."/>
            <person name="Gautier V."/>
            <person name="Ament-Velasquez S.L."/>
            <person name="Kruys A."/>
            <person name="Hutchinson M.I."/>
            <person name="Powell A.J."/>
            <person name="Barry K."/>
            <person name="Miller A.N."/>
            <person name="Grigoriev I.V."/>
            <person name="Debuchy R."/>
            <person name="Gladieux P."/>
            <person name="Hiltunen Thoren M."/>
            <person name="Johannesson H."/>
        </authorList>
    </citation>
    <scope>NUCLEOTIDE SEQUENCE</scope>
    <source>
        <strain evidence="7">CBS 123565</strain>
    </source>
</reference>
<dbReference type="PIRSF" id="PIRSF006060">
    <property type="entry name" value="AA_transporter"/>
    <property type="match status" value="1"/>
</dbReference>
<reference evidence="7" key="2">
    <citation type="submission" date="2023-05" db="EMBL/GenBank/DDBJ databases">
        <authorList>
            <consortium name="Lawrence Berkeley National Laboratory"/>
            <person name="Steindorff A."/>
            <person name="Hensen N."/>
            <person name="Bonometti L."/>
            <person name="Westerberg I."/>
            <person name="Brannstrom I.O."/>
            <person name="Guillou S."/>
            <person name="Cros-Aarteil S."/>
            <person name="Calhoun S."/>
            <person name="Haridas S."/>
            <person name="Kuo A."/>
            <person name="Mondo S."/>
            <person name="Pangilinan J."/>
            <person name="Riley R."/>
            <person name="Labutti K."/>
            <person name="Andreopoulos B."/>
            <person name="Lipzen A."/>
            <person name="Chen C."/>
            <person name="Yanf M."/>
            <person name="Daum C."/>
            <person name="Ng V."/>
            <person name="Clum A."/>
            <person name="Ohm R."/>
            <person name="Martin F."/>
            <person name="Silar P."/>
            <person name="Natvig D."/>
            <person name="Lalanne C."/>
            <person name="Gautier V."/>
            <person name="Ament-Velasquez S.L."/>
            <person name="Kruys A."/>
            <person name="Hutchinson M.I."/>
            <person name="Powell A.J."/>
            <person name="Barry K."/>
            <person name="Miller A.N."/>
            <person name="Grigoriev I.V."/>
            <person name="Debuchy R."/>
            <person name="Gladieux P."/>
            <person name="Thoren M.H."/>
            <person name="Johannesson H."/>
        </authorList>
    </citation>
    <scope>NUCLEOTIDE SEQUENCE</scope>
    <source>
        <strain evidence="7">CBS 123565</strain>
    </source>
</reference>
<feature type="transmembrane region" description="Helical" evidence="6">
    <location>
        <begin position="129"/>
        <end position="152"/>
    </location>
</feature>
<gene>
    <name evidence="7" type="ORF">BT67DRAFT_220950</name>
</gene>
<dbReference type="PANTHER" id="PTHR11785">
    <property type="entry name" value="AMINO ACID TRANSPORTER"/>
    <property type="match status" value="1"/>
</dbReference>
<evidence type="ECO:0000256" key="6">
    <source>
        <dbReference type="SAM" id="Phobius"/>
    </source>
</evidence>
<feature type="transmembrane region" description="Helical" evidence="6">
    <location>
        <begin position="241"/>
        <end position="258"/>
    </location>
</feature>
<dbReference type="AlphaFoldDB" id="A0AAN6Z9S6"/>
<feature type="transmembrane region" description="Helical" evidence="6">
    <location>
        <begin position="476"/>
        <end position="498"/>
    </location>
</feature>
<dbReference type="GO" id="GO:0015179">
    <property type="term" value="F:L-amino acid transmembrane transporter activity"/>
    <property type="evidence" value="ECO:0007669"/>
    <property type="project" value="TreeGrafter"/>
</dbReference>
<feature type="transmembrane region" description="Helical" evidence="6">
    <location>
        <begin position="376"/>
        <end position="397"/>
    </location>
</feature>
<sequence>MFRFRGSQESPEGAKGVGSKSEIPLSESEGHYDDDQVGHLQQAQDAKRQIGVVSATFLIVNRVIGTGIFATPGAILSLSGSVGLSLFMWVAGMLIAGAGTAVYMEFGTAIPKNGGEKNYLEYVFRKPKFLTTGLYTGYVVLLGWASGNSVIFGEYILHAAQVEVGRWNQRGVGLACITVAFLINGTAVKWGLRLQNVLGTIKVIIILIIVVAGWVALAGHLKLPEDQRPHNFTNAFEGTTGSAYGVVTALYNVIWSYVGYSNANYALSETRNPVRTLKIAAPLAIGVISVLYMFVNIAYFAAVPKAEIMAARRLVAASLFRNVFGGAAERALSVFVALSAFGNVLSVIFSQGRLVQELGREGVLPFSSFWASNRPFNAPTSGLFAHWVVSVIIMLAPPPGDAYDFILNLISYPLAIVNAFVAAGLIYLYLNRKAWNWNPPISATLPVVVFFFLSNIYLVIAPFVPPEDGQNVYKTLPYWIHCVVGFGIILAGGVYWLVWSIILPKIGKYELVRETVIDDIDGWERNVFFKRPLGGSRSEPAISGSL</sequence>
<accession>A0AAN6Z9S6</accession>
<evidence type="ECO:0000313" key="8">
    <source>
        <dbReference type="Proteomes" id="UP001304895"/>
    </source>
</evidence>
<protein>
    <submittedName>
        <fullName evidence="7">Amino acid transporter</fullName>
    </submittedName>
</protein>
<comment type="caution">
    <text evidence="7">The sequence shown here is derived from an EMBL/GenBank/DDBJ whole genome shotgun (WGS) entry which is preliminary data.</text>
</comment>